<keyword evidence="1" id="KW-0418">Kinase</keyword>
<keyword evidence="2" id="KW-1185">Reference proteome</keyword>
<reference evidence="1 2" key="1">
    <citation type="submission" date="2019-11" db="EMBL/GenBank/DDBJ databases">
        <authorList>
            <person name="Li X."/>
        </authorList>
    </citation>
    <scope>NUCLEOTIDE SEQUENCE [LARGE SCALE GENOMIC DNA]</scope>
    <source>
        <strain evidence="1 2">L9</strain>
    </source>
</reference>
<dbReference type="SMART" id="SM01298">
    <property type="entry name" value="KapB"/>
    <property type="match status" value="1"/>
</dbReference>
<keyword evidence="1" id="KW-0808">Transferase</keyword>
<organism evidence="1 2">
    <name type="scientific">Ornithinibacillus caprae</name>
    <dbReference type="NCBI Taxonomy" id="2678566"/>
    <lineage>
        <taxon>Bacteria</taxon>
        <taxon>Bacillati</taxon>
        <taxon>Bacillota</taxon>
        <taxon>Bacilli</taxon>
        <taxon>Bacillales</taxon>
        <taxon>Bacillaceae</taxon>
        <taxon>Ornithinibacillus</taxon>
    </lineage>
</organism>
<gene>
    <name evidence="1" type="ORF">GMD78_16775</name>
</gene>
<dbReference type="RefSeq" id="WP_155670420.1">
    <property type="nucleotide sequence ID" value="NZ_WOCA01000016.1"/>
</dbReference>
<evidence type="ECO:0000313" key="2">
    <source>
        <dbReference type="Proteomes" id="UP000469125"/>
    </source>
</evidence>
<dbReference type="Proteomes" id="UP000469125">
    <property type="component" value="Unassembled WGS sequence"/>
</dbReference>
<dbReference type="AlphaFoldDB" id="A0A6N8FPG2"/>
<protein>
    <submittedName>
        <fullName evidence="1">Kinase</fullName>
    </submittedName>
</protein>
<dbReference type="EMBL" id="WOCA01000016">
    <property type="protein sequence ID" value="MUK90027.1"/>
    <property type="molecule type" value="Genomic_DNA"/>
</dbReference>
<proteinExistence type="predicted"/>
<dbReference type="Pfam" id="PF08810">
    <property type="entry name" value="KapB"/>
    <property type="match status" value="1"/>
</dbReference>
<accession>A0A6N8FPG2</accession>
<dbReference type="InterPro" id="IPR038080">
    <property type="entry name" value="KapB_sf"/>
</dbReference>
<dbReference type="GO" id="GO:0016301">
    <property type="term" value="F:kinase activity"/>
    <property type="evidence" value="ECO:0007669"/>
    <property type="project" value="UniProtKB-KW"/>
</dbReference>
<dbReference type="Gene3D" id="2.30.30.430">
    <property type="entry name" value="Kinase associated protein B domain"/>
    <property type="match status" value="1"/>
</dbReference>
<sequence length="131" mass="15354">MTKFNVREYIRASYKSGVYIGEIIEDRDKNFLVKVLAVEKHPMQGDLHHPKQVEGVFFHERKALAKNEKMNVLKEAVFPYDGDIPNYRESLSQAVEKLKENLTMKDTAYNQKALETLEGIVERYYGKSYYQ</sequence>
<evidence type="ECO:0000313" key="1">
    <source>
        <dbReference type="EMBL" id="MUK90027.1"/>
    </source>
</evidence>
<dbReference type="InterPro" id="IPR014916">
    <property type="entry name" value="KapB"/>
</dbReference>
<name>A0A6N8FPG2_9BACI</name>
<comment type="caution">
    <text evidence="1">The sequence shown here is derived from an EMBL/GenBank/DDBJ whole genome shotgun (WGS) entry which is preliminary data.</text>
</comment>
<dbReference type="SUPFAM" id="SSF141251">
    <property type="entry name" value="Kinase-associated protein B-like"/>
    <property type="match status" value="1"/>
</dbReference>